<dbReference type="RefSeq" id="WP_062418517.1">
    <property type="nucleotide sequence ID" value="NZ_DF967974.1"/>
</dbReference>
<dbReference type="InterPro" id="IPR029062">
    <property type="entry name" value="Class_I_gatase-like"/>
</dbReference>
<keyword evidence="5" id="KW-1185">Reference proteome</keyword>
<dbReference type="STRING" id="229921.ADN01_06590"/>
<protein>
    <submittedName>
        <fullName evidence="4">Uncharacterized protein</fullName>
    </submittedName>
</protein>
<dbReference type="Pfam" id="PF23357">
    <property type="entry name" value="DUF7088"/>
    <property type="match status" value="1"/>
</dbReference>
<name>A0A0P6XN65_9CHLR</name>
<dbReference type="InterPro" id="IPR055396">
    <property type="entry name" value="DUF7088"/>
</dbReference>
<comment type="caution">
    <text evidence="4">The sequence shown here is derived from an EMBL/GenBank/DDBJ whole genome shotgun (WGS) entry which is preliminary data.</text>
</comment>
<keyword evidence="1" id="KW-0812">Transmembrane</keyword>
<evidence type="ECO:0000313" key="4">
    <source>
        <dbReference type="EMBL" id="KPL85037.1"/>
    </source>
</evidence>
<feature type="domain" description="DUF7088" evidence="3">
    <location>
        <begin position="103"/>
        <end position="186"/>
    </location>
</feature>
<feature type="transmembrane region" description="Helical" evidence="1">
    <location>
        <begin position="12"/>
        <end position="29"/>
    </location>
</feature>
<evidence type="ECO:0000256" key="1">
    <source>
        <dbReference type="SAM" id="Phobius"/>
    </source>
</evidence>
<evidence type="ECO:0000313" key="5">
    <source>
        <dbReference type="Proteomes" id="UP000050501"/>
    </source>
</evidence>
<feature type="transmembrane region" description="Helical" evidence="1">
    <location>
        <begin position="74"/>
        <end position="93"/>
    </location>
</feature>
<dbReference type="OrthoDB" id="9762687at2"/>
<evidence type="ECO:0000259" key="3">
    <source>
        <dbReference type="Pfam" id="PF23357"/>
    </source>
</evidence>
<dbReference type="Proteomes" id="UP000050501">
    <property type="component" value="Unassembled WGS sequence"/>
</dbReference>
<dbReference type="InterPro" id="IPR019196">
    <property type="entry name" value="ABC_transp_unknown"/>
</dbReference>
<feature type="transmembrane region" description="Helical" evidence="1">
    <location>
        <begin position="489"/>
        <end position="513"/>
    </location>
</feature>
<proteinExistence type="predicted"/>
<evidence type="ECO:0000259" key="2">
    <source>
        <dbReference type="Pfam" id="PF09822"/>
    </source>
</evidence>
<dbReference type="Pfam" id="PF09822">
    <property type="entry name" value="ABC_transp_aux"/>
    <property type="match status" value="1"/>
</dbReference>
<dbReference type="EMBL" id="LGCM01000027">
    <property type="protein sequence ID" value="KPL85037.1"/>
    <property type="molecule type" value="Genomic_DNA"/>
</dbReference>
<reference evidence="4 5" key="1">
    <citation type="submission" date="2015-07" db="EMBL/GenBank/DDBJ databases">
        <title>Genome sequence of Levilinea saccharolytica DSM 16555.</title>
        <authorList>
            <person name="Hemp J."/>
            <person name="Ward L.M."/>
            <person name="Pace L.A."/>
            <person name="Fischer W.W."/>
        </authorList>
    </citation>
    <scope>NUCLEOTIDE SEQUENCE [LARGE SCALE GENOMIC DNA]</scope>
    <source>
        <strain evidence="4 5">KIBI-1</strain>
    </source>
</reference>
<feature type="transmembrane region" description="Helical" evidence="1">
    <location>
        <begin position="35"/>
        <end position="54"/>
    </location>
</feature>
<keyword evidence="1" id="KW-0472">Membrane</keyword>
<keyword evidence="1" id="KW-1133">Transmembrane helix</keyword>
<accession>A0A0P6XN65</accession>
<gene>
    <name evidence="4" type="ORF">ADN01_06590</name>
</gene>
<dbReference type="AlphaFoldDB" id="A0A0P6XN65"/>
<sequence>MNTQWRKFAPFGLYLALTALAVSVGLYIVRRTFDLPLQITLGLVVLGLAAFVILDPQKTRELLTGRQAKYGSNAFLMTLAFIGILVVVNVLVFNNSKSWDLTEDKQHTLSKETLETLEKLPEPIIVQAFFSSRYPYSTEQTRTLLNSYADNSAGKLTYEFIDPEANPIAAQNAQITRDGTLVFRMGDRSEQVTYADETEMTSALIRLANPGDRTVYFLTGHGESPLEPAGEMSLSQLKTVLESKNYTVKSLDLLSNPSIPEDALTIIIAGGLKPISDQEKELFKAYLESGKSLVVLSEPPAVSGTEGVVSPLETYLSESWGITLDNDVVIDPNVNPPLIAVSDTASYGSHPITERLQGMATIFPTSRSITLQTELPENVSLTPLVVTSQNAWGETDINSIESNQVTVDAASDHVGPVTLVAAAQNTATQARLVVVGDSDFLNDTYFSNYGNGDLIVNAIDWAAAQENLLNLTPKQTTERVLITPENYQIGLMFLILVLVMPLAVVALGVTVWIQRKRRM</sequence>
<dbReference type="SUPFAM" id="SSF52317">
    <property type="entry name" value="Class I glutamine amidotransferase-like"/>
    <property type="match status" value="1"/>
</dbReference>
<organism evidence="4 5">
    <name type="scientific">Levilinea saccharolytica</name>
    <dbReference type="NCBI Taxonomy" id="229921"/>
    <lineage>
        <taxon>Bacteria</taxon>
        <taxon>Bacillati</taxon>
        <taxon>Chloroflexota</taxon>
        <taxon>Anaerolineae</taxon>
        <taxon>Anaerolineales</taxon>
        <taxon>Anaerolineaceae</taxon>
        <taxon>Levilinea</taxon>
    </lineage>
</organism>
<feature type="domain" description="ABC-type uncharacterised transport system" evidence="2">
    <location>
        <begin position="213"/>
        <end position="458"/>
    </location>
</feature>